<evidence type="ECO:0000313" key="9">
    <source>
        <dbReference type="EMBL" id="MFC3850900.1"/>
    </source>
</evidence>
<name>A0ABV7ZRU3_9CORY</name>
<keyword evidence="6 7" id="KW-0472">Membrane</keyword>
<feature type="transmembrane region" description="Helical" evidence="7">
    <location>
        <begin position="218"/>
        <end position="235"/>
    </location>
</feature>
<dbReference type="HAMAP" id="MF_00902">
    <property type="entry name" value="TatC"/>
    <property type="match status" value="1"/>
</dbReference>
<evidence type="ECO:0000256" key="6">
    <source>
        <dbReference type="ARBA" id="ARBA00023136"/>
    </source>
</evidence>
<sequence>MSIVEHIQELRSRLLKALAGVVVGTIIGFTWYQFSFTMGPWKLPFGDATFGPAHFMSLGELLKEPYCQLPPEQRFGGAGSEECRLLATSPFEMFMLRLKVGALAGLVISAPWWLYQIWAYITPGLVRKERRYTLIAVTSAALLFSAGAVLAYFVVSYGLEFLLQMGDNAQIAALTGERYFNFLLALILIFGVSFELPLFIIMLNIVGVLRYETMRDKRRLIILMLFIFAAFMTPGQDPVSMVVLAVSLTVLMEVAIQFTRINDRRRENERPEWMDLDDDQSSGPITASGGIGESGGIEAPTPVSASGAVGGASPIDGVAPIGGSGPVAGTAPVNASPTPRTRPTRNSRPAPPAPPQPDVTPDLSTRSSTDFDDVL</sequence>
<organism evidence="9 10">
    <name type="scientific">Corynebacterium hansenii</name>
    <dbReference type="NCBI Taxonomy" id="394964"/>
    <lineage>
        <taxon>Bacteria</taxon>
        <taxon>Bacillati</taxon>
        <taxon>Actinomycetota</taxon>
        <taxon>Actinomycetes</taxon>
        <taxon>Mycobacteriales</taxon>
        <taxon>Corynebacteriaceae</taxon>
        <taxon>Corynebacterium</taxon>
    </lineage>
</organism>
<evidence type="ECO:0000256" key="7">
    <source>
        <dbReference type="HAMAP-Rule" id="MF_00902"/>
    </source>
</evidence>
<dbReference type="EMBL" id="JBHRZN010000004">
    <property type="protein sequence ID" value="MFC3850900.1"/>
    <property type="molecule type" value="Genomic_DNA"/>
</dbReference>
<feature type="transmembrane region" description="Helical" evidence="7">
    <location>
        <begin position="100"/>
        <end position="121"/>
    </location>
</feature>
<feature type="transmembrane region" description="Helical" evidence="7">
    <location>
        <begin position="133"/>
        <end position="159"/>
    </location>
</feature>
<feature type="transmembrane region" description="Helical" evidence="7">
    <location>
        <begin position="14"/>
        <end position="34"/>
    </location>
</feature>
<evidence type="ECO:0000256" key="2">
    <source>
        <dbReference type="ARBA" id="ARBA00022692"/>
    </source>
</evidence>
<dbReference type="PANTHER" id="PTHR30371">
    <property type="entry name" value="SEC-INDEPENDENT PROTEIN TRANSLOCASE PROTEIN TATC"/>
    <property type="match status" value="1"/>
</dbReference>
<dbReference type="PRINTS" id="PR01840">
    <property type="entry name" value="TATCFAMILY"/>
</dbReference>
<comment type="subcellular location">
    <subcellularLocation>
        <location evidence="7">Cell membrane</location>
        <topology evidence="7">Multi-pass membrane protein</topology>
    </subcellularLocation>
    <subcellularLocation>
        <location evidence="1">Membrane</location>
        <topology evidence="1">Multi-pass membrane protein</topology>
    </subcellularLocation>
</comment>
<keyword evidence="4 7" id="KW-1133">Transmembrane helix</keyword>
<feature type="transmembrane region" description="Helical" evidence="7">
    <location>
        <begin position="241"/>
        <end position="261"/>
    </location>
</feature>
<dbReference type="RefSeq" id="WP_290293404.1">
    <property type="nucleotide sequence ID" value="NZ_CP047211.1"/>
</dbReference>
<dbReference type="InterPro" id="IPR019820">
    <property type="entry name" value="Sec-indep_translocase_CS"/>
</dbReference>
<proteinExistence type="inferred from homology"/>
<keyword evidence="5 7" id="KW-0811">Translocation</keyword>
<feature type="transmembrane region" description="Helical" evidence="7">
    <location>
        <begin position="179"/>
        <end position="206"/>
    </location>
</feature>
<gene>
    <name evidence="7 9" type="primary">tatC</name>
    <name evidence="9" type="ORF">ACFORJ_12100</name>
</gene>
<keyword evidence="3 7" id="KW-0653">Protein transport</keyword>
<keyword evidence="7" id="KW-0813">Transport</keyword>
<evidence type="ECO:0000256" key="8">
    <source>
        <dbReference type="SAM" id="MobiDB-lite"/>
    </source>
</evidence>
<evidence type="ECO:0000256" key="5">
    <source>
        <dbReference type="ARBA" id="ARBA00023010"/>
    </source>
</evidence>
<evidence type="ECO:0000256" key="3">
    <source>
        <dbReference type="ARBA" id="ARBA00022927"/>
    </source>
</evidence>
<comment type="similarity">
    <text evidence="7">Belongs to the TatC family.</text>
</comment>
<evidence type="ECO:0000256" key="1">
    <source>
        <dbReference type="ARBA" id="ARBA00004141"/>
    </source>
</evidence>
<feature type="region of interest" description="Disordered" evidence="8">
    <location>
        <begin position="269"/>
        <end position="375"/>
    </location>
</feature>
<comment type="function">
    <text evidence="7">Part of the twin-arginine translocation (Tat) system that transports large folded proteins containing a characteristic twin-arginine motif in their signal peptide across membranes. Together with TatB, TatC is part of a receptor directly interacting with Tat signal peptides.</text>
</comment>
<feature type="compositionally biased region" description="Low complexity" evidence="8">
    <location>
        <begin position="334"/>
        <end position="348"/>
    </location>
</feature>
<evidence type="ECO:0000256" key="4">
    <source>
        <dbReference type="ARBA" id="ARBA00022989"/>
    </source>
</evidence>
<dbReference type="Proteomes" id="UP001595751">
    <property type="component" value="Unassembled WGS sequence"/>
</dbReference>
<keyword evidence="7" id="KW-1003">Cell membrane</keyword>
<dbReference type="PROSITE" id="PS01218">
    <property type="entry name" value="TATC"/>
    <property type="match status" value="1"/>
</dbReference>
<dbReference type="InterPro" id="IPR002033">
    <property type="entry name" value="TatC"/>
</dbReference>
<dbReference type="Pfam" id="PF00902">
    <property type="entry name" value="TatC"/>
    <property type="match status" value="1"/>
</dbReference>
<keyword evidence="10" id="KW-1185">Reference proteome</keyword>
<protein>
    <recommendedName>
        <fullName evidence="7">Sec-independent protein translocase protein TatC</fullName>
    </recommendedName>
</protein>
<dbReference type="NCBIfam" id="TIGR00945">
    <property type="entry name" value="tatC"/>
    <property type="match status" value="1"/>
</dbReference>
<comment type="caution">
    <text evidence="9">The sequence shown here is derived from an EMBL/GenBank/DDBJ whole genome shotgun (WGS) entry which is preliminary data.</text>
</comment>
<evidence type="ECO:0000313" key="10">
    <source>
        <dbReference type="Proteomes" id="UP001595751"/>
    </source>
</evidence>
<dbReference type="PANTHER" id="PTHR30371:SF0">
    <property type="entry name" value="SEC-INDEPENDENT PROTEIN TRANSLOCASE PROTEIN TATC, CHLOROPLASTIC-RELATED"/>
    <property type="match status" value="1"/>
</dbReference>
<reference evidence="10" key="1">
    <citation type="journal article" date="2019" name="Int. J. Syst. Evol. Microbiol.">
        <title>The Global Catalogue of Microorganisms (GCM) 10K type strain sequencing project: providing services to taxonomists for standard genome sequencing and annotation.</title>
        <authorList>
            <consortium name="The Broad Institute Genomics Platform"/>
            <consortium name="The Broad Institute Genome Sequencing Center for Infectious Disease"/>
            <person name="Wu L."/>
            <person name="Ma J."/>
        </authorList>
    </citation>
    <scope>NUCLEOTIDE SEQUENCE [LARGE SCALE GENOMIC DNA]</scope>
    <source>
        <strain evidence="10">CCUG 53252</strain>
    </source>
</reference>
<keyword evidence="2 7" id="KW-0812">Transmembrane</keyword>
<accession>A0ABV7ZRU3</accession>
<feature type="compositionally biased region" description="Pro residues" evidence="8">
    <location>
        <begin position="349"/>
        <end position="358"/>
    </location>
</feature>
<comment type="subunit">
    <text evidence="7">The Tat system comprises two distinct complexes: a TatABC complex, containing multiple copies of TatA, TatB and TatC subunits, and a separate TatA complex, containing only TatA subunits. Substrates initially bind to the TatABC complex, which probably triggers association of the separate TatA complex to form the active translocon.</text>
</comment>